<evidence type="ECO:0000256" key="1">
    <source>
        <dbReference type="ARBA" id="ARBA00023015"/>
    </source>
</evidence>
<keyword evidence="3" id="KW-0804">Transcription</keyword>
<dbReference type="InterPro" id="IPR016032">
    <property type="entry name" value="Sig_transdc_resp-reg_C-effctor"/>
</dbReference>
<dbReference type="PANTHER" id="PTHR44688:SF16">
    <property type="entry name" value="DNA-BINDING TRANSCRIPTIONAL ACTIVATOR DEVR_DOSR"/>
    <property type="match status" value="1"/>
</dbReference>
<dbReference type="Gene3D" id="1.10.10.10">
    <property type="entry name" value="Winged helix-like DNA-binding domain superfamily/Winged helix DNA-binding domain"/>
    <property type="match status" value="1"/>
</dbReference>
<evidence type="ECO:0000259" key="4">
    <source>
        <dbReference type="PROSITE" id="PS50043"/>
    </source>
</evidence>
<dbReference type="RefSeq" id="WP_344414446.1">
    <property type="nucleotide sequence ID" value="NZ_BAAAQK010000005.1"/>
</dbReference>
<evidence type="ECO:0000256" key="2">
    <source>
        <dbReference type="ARBA" id="ARBA00023125"/>
    </source>
</evidence>
<name>A0ABN2MUK9_9PSEU</name>
<gene>
    <name evidence="5" type="ORF">GCM10009836_17990</name>
</gene>
<keyword evidence="2" id="KW-0238">DNA-binding</keyword>
<dbReference type="CDD" id="cd06170">
    <property type="entry name" value="LuxR_C_like"/>
    <property type="match status" value="1"/>
</dbReference>
<feature type="domain" description="HTH luxR-type" evidence="4">
    <location>
        <begin position="184"/>
        <end position="250"/>
    </location>
</feature>
<dbReference type="InterPro" id="IPR036388">
    <property type="entry name" value="WH-like_DNA-bd_sf"/>
</dbReference>
<proteinExistence type="predicted"/>
<evidence type="ECO:0000313" key="5">
    <source>
        <dbReference type="EMBL" id="GAA1839314.1"/>
    </source>
</evidence>
<dbReference type="Proteomes" id="UP001500449">
    <property type="component" value="Unassembled WGS sequence"/>
</dbReference>
<protein>
    <recommendedName>
        <fullName evidence="4">HTH luxR-type domain-containing protein</fullName>
    </recommendedName>
</protein>
<dbReference type="Pfam" id="PF00196">
    <property type="entry name" value="GerE"/>
    <property type="match status" value="1"/>
</dbReference>
<dbReference type="EMBL" id="BAAAQK010000005">
    <property type="protein sequence ID" value="GAA1839314.1"/>
    <property type="molecule type" value="Genomic_DNA"/>
</dbReference>
<dbReference type="PROSITE" id="PS50043">
    <property type="entry name" value="HTH_LUXR_2"/>
    <property type="match status" value="1"/>
</dbReference>
<dbReference type="SUPFAM" id="SSF46894">
    <property type="entry name" value="C-terminal effector domain of the bipartite response regulators"/>
    <property type="match status" value="1"/>
</dbReference>
<evidence type="ECO:0000256" key="3">
    <source>
        <dbReference type="ARBA" id="ARBA00023163"/>
    </source>
</evidence>
<dbReference type="SMART" id="SM00421">
    <property type="entry name" value="HTH_LUXR"/>
    <property type="match status" value="1"/>
</dbReference>
<evidence type="ECO:0000313" key="6">
    <source>
        <dbReference type="Proteomes" id="UP001500449"/>
    </source>
</evidence>
<keyword evidence="1" id="KW-0805">Transcription regulation</keyword>
<dbReference type="PANTHER" id="PTHR44688">
    <property type="entry name" value="DNA-BINDING TRANSCRIPTIONAL ACTIVATOR DEVR_DOSR"/>
    <property type="match status" value="1"/>
</dbReference>
<comment type="caution">
    <text evidence="5">The sequence shown here is derived from an EMBL/GenBank/DDBJ whole genome shotgun (WGS) entry which is preliminary data.</text>
</comment>
<reference evidence="5 6" key="1">
    <citation type="journal article" date="2019" name="Int. J. Syst. Evol. Microbiol.">
        <title>The Global Catalogue of Microorganisms (GCM) 10K type strain sequencing project: providing services to taxonomists for standard genome sequencing and annotation.</title>
        <authorList>
            <consortium name="The Broad Institute Genomics Platform"/>
            <consortium name="The Broad Institute Genome Sequencing Center for Infectious Disease"/>
            <person name="Wu L."/>
            <person name="Ma J."/>
        </authorList>
    </citation>
    <scope>NUCLEOTIDE SEQUENCE [LARGE SCALE GENOMIC DNA]</scope>
    <source>
        <strain evidence="5 6">JCM 16009</strain>
    </source>
</reference>
<organism evidence="5 6">
    <name type="scientific">Pseudonocardia ailaonensis</name>
    <dbReference type="NCBI Taxonomy" id="367279"/>
    <lineage>
        <taxon>Bacteria</taxon>
        <taxon>Bacillati</taxon>
        <taxon>Actinomycetota</taxon>
        <taxon>Actinomycetes</taxon>
        <taxon>Pseudonocardiales</taxon>
        <taxon>Pseudonocardiaceae</taxon>
        <taxon>Pseudonocardia</taxon>
    </lineage>
</organism>
<keyword evidence="6" id="KW-1185">Reference proteome</keyword>
<sequence length="253" mass="28809">MQLDTSTHEKLLDLSWQLAAVRDPETLLREASIASAAFIRVDSHGVTEINLRTNSIRLAVFPDEHWSPLATACLTKIMEDHPVIRSYNSTPRLMPTRVTDHLSQREFEDSPTYAELFVPFGMRFQMNVPIYLDKNATSGAAFAFNRYDNDFTHEELAQARTYQTVVVSLHRALTSRAFDPAKADIAAQRMKVTARELDVLRLLVSNMTNVSIGRALRISPRTVNKHLENAYRKLEVRSRVEAIERCRALGLLR</sequence>
<dbReference type="InterPro" id="IPR000792">
    <property type="entry name" value="Tscrpt_reg_LuxR_C"/>
</dbReference>
<dbReference type="PRINTS" id="PR00038">
    <property type="entry name" value="HTHLUXR"/>
</dbReference>
<accession>A0ABN2MUK9</accession>